<sequence>MHRSGKSTTSLLITLLLTSTGLLPVSAVFAQPFSHADSLRGSLRPERTSYDVTFYDLRVSVDPATKRIEGTNTIHYKVVHPFRRMQVDLFANMAIQSIRQNGKALAYSRDGNAIFITMNEPQPIGQRRALTIAYSGSPVLASNPPWDGGFVWRTDTTTAKKTNWLTVACEGTGASLWWPNKDHLSDEPDSMRISCRVPKGLTCVSNGKLIGQKPTPDGRQTEWTWFVHYPINNYNVTLNISDYAHITDTYTARDGQKLPLDYYVLPGNVQKARTHFKQVKTMLACYETYFGKYPFWRDGYKLVETPYWGMEHQSAIAYGNQFRNNTFGFDFIIIHESGHEYFGNSLRCADPAEMWIHEAFTTYAEALYVEYTQGKPRAVDYLNTQRKLIQNKFPLLGPSGVNYDQEDTDIYYKGTWMLHTLRNAVGNDTTWFAALKALAVEKQLSIVYTDEIIDFLSERTGVNLRPLFNQYLRYPNLPTLDYKIIAKSTDELTLSYRWVADADGFNLPITVRVGNGDGQTIRPTQTWATTTINSAGKLTIDLDKGLFNTRSVAIE</sequence>
<dbReference type="GO" id="GO:0042277">
    <property type="term" value="F:peptide binding"/>
    <property type="evidence" value="ECO:0007669"/>
    <property type="project" value="TreeGrafter"/>
</dbReference>
<dbReference type="Proteomes" id="UP000477386">
    <property type="component" value="Unassembled WGS sequence"/>
</dbReference>
<feature type="domain" description="Peptidase M1 membrane alanine aminopeptidase" evidence="2">
    <location>
        <begin position="330"/>
        <end position="471"/>
    </location>
</feature>
<dbReference type="GO" id="GO:0005615">
    <property type="term" value="C:extracellular space"/>
    <property type="evidence" value="ECO:0007669"/>
    <property type="project" value="TreeGrafter"/>
</dbReference>
<keyword evidence="1" id="KW-0732">Signal</keyword>
<evidence type="ECO:0000313" key="3">
    <source>
        <dbReference type="EMBL" id="NEU69690.1"/>
    </source>
</evidence>
<dbReference type="GO" id="GO:0016020">
    <property type="term" value="C:membrane"/>
    <property type="evidence" value="ECO:0007669"/>
    <property type="project" value="TreeGrafter"/>
</dbReference>
<dbReference type="AlphaFoldDB" id="A0A6M0IMY7"/>
<name>A0A6M0IMY7_9BACT</name>
<dbReference type="EMBL" id="JAAGNZ010000002">
    <property type="protein sequence ID" value="NEU69690.1"/>
    <property type="molecule type" value="Genomic_DNA"/>
</dbReference>
<feature type="signal peptide" evidence="1">
    <location>
        <begin position="1"/>
        <end position="30"/>
    </location>
</feature>
<dbReference type="GO" id="GO:0008270">
    <property type="term" value="F:zinc ion binding"/>
    <property type="evidence" value="ECO:0007669"/>
    <property type="project" value="InterPro"/>
</dbReference>
<dbReference type="Gene3D" id="2.60.40.1730">
    <property type="entry name" value="tricorn interacting facor f3 domain"/>
    <property type="match status" value="1"/>
</dbReference>
<dbReference type="PANTHER" id="PTHR11533:SF174">
    <property type="entry name" value="PUROMYCIN-SENSITIVE AMINOPEPTIDASE-RELATED"/>
    <property type="match status" value="1"/>
</dbReference>
<dbReference type="CDD" id="cd09603">
    <property type="entry name" value="M1_APN_like"/>
    <property type="match status" value="1"/>
</dbReference>
<comment type="caution">
    <text evidence="3">The sequence shown here is derived from an EMBL/GenBank/DDBJ whole genome shotgun (WGS) entry which is preliminary data.</text>
</comment>
<dbReference type="InterPro" id="IPR050344">
    <property type="entry name" value="Peptidase_M1_aminopeptidases"/>
</dbReference>
<dbReference type="SUPFAM" id="SSF55486">
    <property type="entry name" value="Metalloproteases ('zincins'), catalytic domain"/>
    <property type="match status" value="1"/>
</dbReference>
<dbReference type="Pfam" id="PF01433">
    <property type="entry name" value="Peptidase_M1"/>
    <property type="match status" value="1"/>
</dbReference>
<reference evidence="3 4" key="1">
    <citation type="submission" date="2020-02" db="EMBL/GenBank/DDBJ databases">
        <title>Draft genome sequence of two Spirosoma agri KCTC 52727 and Spirosoma terrae KCTC 52035.</title>
        <authorList>
            <person name="Rojas J."/>
            <person name="Ambika Manirajan B."/>
            <person name="Ratering S."/>
            <person name="Suarez C."/>
            <person name="Schnell S."/>
        </authorList>
    </citation>
    <scope>NUCLEOTIDE SEQUENCE [LARGE SCALE GENOMIC DNA]</scope>
    <source>
        <strain evidence="3 4">KCTC 52727</strain>
    </source>
</reference>
<dbReference type="GO" id="GO:0043171">
    <property type="term" value="P:peptide catabolic process"/>
    <property type="evidence" value="ECO:0007669"/>
    <property type="project" value="TreeGrafter"/>
</dbReference>
<dbReference type="InterPro" id="IPR027268">
    <property type="entry name" value="Peptidase_M4/M1_CTD_sf"/>
</dbReference>
<dbReference type="GO" id="GO:0005737">
    <property type="term" value="C:cytoplasm"/>
    <property type="evidence" value="ECO:0007669"/>
    <property type="project" value="TreeGrafter"/>
</dbReference>
<proteinExistence type="predicted"/>
<organism evidence="3 4">
    <name type="scientific">Spirosoma agri</name>
    <dbReference type="NCBI Taxonomy" id="1987381"/>
    <lineage>
        <taxon>Bacteria</taxon>
        <taxon>Pseudomonadati</taxon>
        <taxon>Bacteroidota</taxon>
        <taxon>Cytophagia</taxon>
        <taxon>Cytophagales</taxon>
        <taxon>Cytophagaceae</taxon>
        <taxon>Spirosoma</taxon>
    </lineage>
</organism>
<dbReference type="GO" id="GO:0070006">
    <property type="term" value="F:metalloaminopeptidase activity"/>
    <property type="evidence" value="ECO:0007669"/>
    <property type="project" value="TreeGrafter"/>
</dbReference>
<dbReference type="InterPro" id="IPR014782">
    <property type="entry name" value="Peptidase_M1_dom"/>
</dbReference>
<feature type="chain" id="PRO_5027124073" evidence="1">
    <location>
        <begin position="31"/>
        <end position="555"/>
    </location>
</feature>
<evidence type="ECO:0000313" key="4">
    <source>
        <dbReference type="Proteomes" id="UP000477386"/>
    </source>
</evidence>
<dbReference type="InterPro" id="IPR042097">
    <property type="entry name" value="Aminopeptidase_N-like_N_sf"/>
</dbReference>
<protein>
    <submittedName>
        <fullName evidence="3">M1 family metallopeptidase</fullName>
    </submittedName>
</protein>
<dbReference type="Gene3D" id="1.10.390.10">
    <property type="entry name" value="Neutral Protease Domain 2"/>
    <property type="match status" value="1"/>
</dbReference>
<evidence type="ECO:0000259" key="2">
    <source>
        <dbReference type="Pfam" id="PF01433"/>
    </source>
</evidence>
<keyword evidence="4" id="KW-1185">Reference proteome</keyword>
<dbReference type="SUPFAM" id="SSF63737">
    <property type="entry name" value="Leukotriene A4 hydrolase N-terminal domain"/>
    <property type="match status" value="1"/>
</dbReference>
<evidence type="ECO:0000256" key="1">
    <source>
        <dbReference type="SAM" id="SignalP"/>
    </source>
</evidence>
<dbReference type="PANTHER" id="PTHR11533">
    <property type="entry name" value="PROTEASE M1 ZINC METALLOPROTEASE"/>
    <property type="match status" value="1"/>
</dbReference>
<accession>A0A6M0IMY7</accession>
<dbReference type="RefSeq" id="WP_164042263.1">
    <property type="nucleotide sequence ID" value="NZ_JAAGNZ010000002.1"/>
</dbReference>
<gene>
    <name evidence="3" type="ORF">GK091_22610</name>
</gene>